<feature type="chain" id="PRO_5016177228" evidence="2">
    <location>
        <begin position="24"/>
        <end position="127"/>
    </location>
</feature>
<evidence type="ECO:0000313" key="3">
    <source>
        <dbReference type="EMBL" id="AWD33411.1"/>
    </source>
</evidence>
<dbReference type="Proteomes" id="UP000244519">
    <property type="component" value="Chromosome"/>
</dbReference>
<protein>
    <submittedName>
        <fullName evidence="3">Uncharacterized protein</fullName>
    </submittedName>
</protein>
<organism evidence="3 4">
    <name type="scientific">Candidatus Fokinia solitaria</name>
    <dbReference type="NCBI Taxonomy" id="1802984"/>
    <lineage>
        <taxon>Bacteria</taxon>
        <taxon>Pseudomonadati</taxon>
        <taxon>Pseudomonadota</taxon>
        <taxon>Alphaproteobacteria</taxon>
        <taxon>Rickettsiales</taxon>
        <taxon>Candidatus Midichloriaceae</taxon>
        <taxon>Candidatus Fokinia</taxon>
    </lineage>
</organism>
<reference evidence="3 4" key="1">
    <citation type="journal article" date="2018" name="Genome Biol. Evol.">
        <title>The Genome Sequence of "Candidatus Fokinia solitaria": Insights on Reductive Evolution in Rickettsiales.</title>
        <authorList>
            <person name="Floriano A.M."/>
            <person name="Castelli M."/>
            <person name="Krenek S."/>
            <person name="Berendonk T.U."/>
            <person name="Bazzocchi C."/>
            <person name="Petroni G."/>
            <person name="Sassera D."/>
        </authorList>
    </citation>
    <scope>NUCLEOTIDE SEQUENCE [LARGE SCALE GENOMIC DNA]</scope>
    <source>
        <strain evidence="3">Rio ETE_ALG 3VII</strain>
    </source>
</reference>
<dbReference type="EMBL" id="CP025989">
    <property type="protein sequence ID" value="AWD33411.1"/>
    <property type="molecule type" value="Genomic_DNA"/>
</dbReference>
<feature type="coiled-coil region" evidence="1">
    <location>
        <begin position="36"/>
        <end position="94"/>
    </location>
</feature>
<name>A0A2U8BSU2_9RICK</name>
<accession>A0A2U8BSU2</accession>
<gene>
    <name evidence="3" type="ORF">Fsol_00632</name>
</gene>
<keyword evidence="4" id="KW-1185">Reference proteome</keyword>
<feature type="signal peptide" evidence="2">
    <location>
        <begin position="1"/>
        <end position="23"/>
    </location>
</feature>
<evidence type="ECO:0000313" key="4">
    <source>
        <dbReference type="Proteomes" id="UP000244519"/>
    </source>
</evidence>
<evidence type="ECO:0000256" key="1">
    <source>
        <dbReference type="SAM" id="Coils"/>
    </source>
</evidence>
<keyword evidence="1" id="KW-0175">Coiled coil</keyword>
<dbReference type="AlphaFoldDB" id="A0A2U8BSU2"/>
<sequence length="127" mass="14973">MPLLILCFAVCASLITPLLQSHAITKTEISYSAIEKSAFEDKVQSWERRIRYLKREVEDLRTKISYNTAGKKKIEGLLWEIRSLMLEIEDLRATTSYPSVISDECTRLEVEIKWLKFDLEWEVRYLK</sequence>
<dbReference type="KEGG" id="fso:Fsol_00632"/>
<proteinExistence type="predicted"/>
<dbReference type="RefSeq" id="WP_108673424.1">
    <property type="nucleotide sequence ID" value="NZ_CP025989.1"/>
</dbReference>
<keyword evidence="2" id="KW-0732">Signal</keyword>
<evidence type="ECO:0000256" key="2">
    <source>
        <dbReference type="SAM" id="SignalP"/>
    </source>
</evidence>